<dbReference type="RefSeq" id="WP_244412334.1">
    <property type="nucleotide sequence ID" value="NZ_AP025564.1"/>
</dbReference>
<feature type="transmembrane region" description="Helical" evidence="2">
    <location>
        <begin position="70"/>
        <end position="92"/>
    </location>
</feature>
<keyword evidence="2" id="KW-1133">Transmembrane helix</keyword>
<dbReference type="Proteomes" id="UP001320544">
    <property type="component" value="Chromosome"/>
</dbReference>
<gene>
    <name evidence="3" type="ORF">CE91St30_14080</name>
</gene>
<dbReference type="EMBL" id="AP025564">
    <property type="protein sequence ID" value="BDE96075.1"/>
    <property type="molecule type" value="Genomic_DNA"/>
</dbReference>
<protein>
    <submittedName>
        <fullName evidence="3">Uncharacterized protein</fullName>
    </submittedName>
</protein>
<evidence type="ECO:0000313" key="3">
    <source>
        <dbReference type="EMBL" id="BDE96075.1"/>
    </source>
</evidence>
<name>A0ABM7WIH3_9ACTN</name>
<organism evidence="3 4">
    <name type="scientific">Raoultibacter timonensis</name>
    <dbReference type="NCBI Taxonomy" id="1907662"/>
    <lineage>
        <taxon>Bacteria</taxon>
        <taxon>Bacillati</taxon>
        <taxon>Actinomycetota</taxon>
        <taxon>Coriobacteriia</taxon>
        <taxon>Eggerthellales</taxon>
        <taxon>Eggerthellaceae</taxon>
        <taxon>Raoultibacter</taxon>
    </lineage>
</organism>
<keyword evidence="2" id="KW-0812">Transmembrane</keyword>
<reference evidence="3 4" key="1">
    <citation type="submission" date="2022-01" db="EMBL/GenBank/DDBJ databases">
        <title>Novel bile acid biosynthetic pathways are enriched in the microbiome of centenarians.</title>
        <authorList>
            <person name="Sato Y."/>
            <person name="Atarashi K."/>
            <person name="Plichta R.D."/>
            <person name="Arai Y."/>
            <person name="Sasajima S."/>
            <person name="Kearney M.S."/>
            <person name="Suda W."/>
            <person name="Takeshita K."/>
            <person name="Sasaki T."/>
            <person name="Okamoto S."/>
            <person name="Skelly N.A."/>
            <person name="Okamura Y."/>
            <person name="Vlamakis H."/>
            <person name="Li Y."/>
            <person name="Tanoue T."/>
            <person name="Takei H."/>
            <person name="Nittono H."/>
            <person name="Narushima S."/>
            <person name="Irie J."/>
            <person name="Itoh H."/>
            <person name="Moriya K."/>
            <person name="Sugiura Y."/>
            <person name="Suematsu M."/>
            <person name="Moritoki N."/>
            <person name="Shibata S."/>
            <person name="Littman R.D."/>
            <person name="Fischbach A.M."/>
            <person name="Uwamino Y."/>
            <person name="Inoue T."/>
            <person name="Honda A."/>
            <person name="Hattori M."/>
            <person name="Murai T."/>
            <person name="Xavier J.R."/>
            <person name="Hirose N."/>
            <person name="Honda K."/>
        </authorList>
    </citation>
    <scope>NUCLEOTIDE SEQUENCE [LARGE SCALE GENOMIC DNA]</scope>
    <source>
        <strain evidence="3 4">CE91-St30</strain>
    </source>
</reference>
<evidence type="ECO:0000256" key="2">
    <source>
        <dbReference type="SAM" id="Phobius"/>
    </source>
</evidence>
<keyword evidence="2" id="KW-0472">Membrane</keyword>
<feature type="region of interest" description="Disordered" evidence="1">
    <location>
        <begin position="33"/>
        <end position="62"/>
    </location>
</feature>
<sequence length="222" mass="23080">MIDRDVREAYERMTPTPEAEARMLAALLAENGRAASHAAEPKDGRAAVAEPKRKPKHAAEAPRRRSARAFLLPLAACLVILAGIGAAALSYLDALNGNLAASMSGTDEPVGAMLLEDELSEEVPEGAAPSAESAEPGDAAKNLPAIRTETGVLLHIAADENGNPIVGAKELVGTEFDRAQATGEGGVSSMACTVFAYGDERYPYAVRYDGGSVFYLAEAPAG</sequence>
<evidence type="ECO:0000313" key="4">
    <source>
        <dbReference type="Proteomes" id="UP001320544"/>
    </source>
</evidence>
<proteinExistence type="predicted"/>
<accession>A0ABM7WIH3</accession>
<evidence type="ECO:0000256" key="1">
    <source>
        <dbReference type="SAM" id="MobiDB-lite"/>
    </source>
</evidence>
<keyword evidence="4" id="KW-1185">Reference proteome</keyword>